<reference evidence="3" key="1">
    <citation type="journal article" date="2019" name="Int. J. Syst. Evol. Microbiol.">
        <title>The Global Catalogue of Microorganisms (GCM) 10K type strain sequencing project: providing services to taxonomists for standard genome sequencing and annotation.</title>
        <authorList>
            <consortium name="The Broad Institute Genomics Platform"/>
            <consortium name="The Broad Institute Genome Sequencing Center for Infectious Disease"/>
            <person name="Wu L."/>
            <person name="Ma J."/>
        </authorList>
    </citation>
    <scope>NUCLEOTIDE SEQUENCE [LARGE SCALE GENOMIC DNA]</scope>
    <source>
        <strain evidence="3">ICMP 19515</strain>
    </source>
</reference>
<evidence type="ECO:0000313" key="2">
    <source>
        <dbReference type="EMBL" id="MFC3326528.1"/>
    </source>
</evidence>
<accession>A0ABV7N138</accession>
<comment type="caution">
    <text evidence="2">The sequence shown here is derived from an EMBL/GenBank/DDBJ whole genome shotgun (WGS) entry which is preliminary data.</text>
</comment>
<dbReference type="InterPro" id="IPR054209">
    <property type="entry name" value="DUF6916"/>
</dbReference>
<organism evidence="2 3">
    <name type="scientific">Mesorhizobium cantuariense</name>
    <dbReference type="NCBI Taxonomy" id="1300275"/>
    <lineage>
        <taxon>Bacteria</taxon>
        <taxon>Pseudomonadati</taxon>
        <taxon>Pseudomonadota</taxon>
        <taxon>Alphaproteobacteria</taxon>
        <taxon>Hyphomicrobiales</taxon>
        <taxon>Phyllobacteriaceae</taxon>
        <taxon>Mesorhizobium</taxon>
    </lineage>
</organism>
<feature type="domain" description="DUF6916" evidence="1">
    <location>
        <begin position="22"/>
        <end position="104"/>
    </location>
</feature>
<dbReference type="Proteomes" id="UP001595648">
    <property type="component" value="Unassembled WGS sequence"/>
</dbReference>
<evidence type="ECO:0000313" key="3">
    <source>
        <dbReference type="Proteomes" id="UP001595648"/>
    </source>
</evidence>
<sequence>MIQALNRSNRRIEANGMASVTDFEQGQVFTIDAGGRQVSLELSAVNPIAASPRPGGGFSLMFRGPRETALPQATYLFTGRSGTHEIFIVPVAADATGRLYEAVFN</sequence>
<keyword evidence="3" id="KW-1185">Reference proteome</keyword>
<evidence type="ECO:0000259" key="1">
    <source>
        <dbReference type="Pfam" id="PF21880"/>
    </source>
</evidence>
<protein>
    <submittedName>
        <fullName evidence="2">DUF6916 family protein</fullName>
    </submittedName>
</protein>
<gene>
    <name evidence="2" type="ORF">ACFOJ9_32940</name>
</gene>
<name>A0ABV7N138_9HYPH</name>
<dbReference type="RefSeq" id="WP_378985434.1">
    <property type="nucleotide sequence ID" value="NZ_JBHRVD010000001.1"/>
</dbReference>
<dbReference type="Pfam" id="PF21880">
    <property type="entry name" value="DUF6916"/>
    <property type="match status" value="1"/>
</dbReference>
<dbReference type="EMBL" id="JBHRVD010000001">
    <property type="protein sequence ID" value="MFC3326528.1"/>
    <property type="molecule type" value="Genomic_DNA"/>
</dbReference>
<proteinExistence type="predicted"/>